<comment type="caution">
    <text evidence="5">The sequence shown here is derived from an EMBL/GenBank/DDBJ whole genome shotgun (WGS) entry which is preliminary data.</text>
</comment>
<dbReference type="SMART" id="SM00360">
    <property type="entry name" value="RRM"/>
    <property type="match status" value="2"/>
</dbReference>
<feature type="compositionally biased region" description="Basic residues" evidence="3">
    <location>
        <begin position="15"/>
        <end position="24"/>
    </location>
</feature>
<dbReference type="Proteomes" id="UP001341840">
    <property type="component" value="Unassembled WGS sequence"/>
</dbReference>
<gene>
    <name evidence="5" type="ORF">PIB30_010851</name>
</gene>
<evidence type="ECO:0000259" key="4">
    <source>
        <dbReference type="PROSITE" id="PS50102"/>
    </source>
</evidence>
<dbReference type="InterPro" id="IPR035979">
    <property type="entry name" value="RBD_domain_sf"/>
</dbReference>
<evidence type="ECO:0000256" key="2">
    <source>
        <dbReference type="PROSITE-ProRule" id="PRU00176"/>
    </source>
</evidence>
<evidence type="ECO:0000256" key="1">
    <source>
        <dbReference type="ARBA" id="ARBA00022884"/>
    </source>
</evidence>
<dbReference type="EMBL" id="JASCZI010030234">
    <property type="protein sequence ID" value="MED6119342.1"/>
    <property type="molecule type" value="Genomic_DNA"/>
</dbReference>
<dbReference type="Pfam" id="PF04059">
    <property type="entry name" value="RRM_2"/>
    <property type="match status" value="1"/>
</dbReference>
<keyword evidence="6" id="KW-1185">Reference proteome</keyword>
<dbReference type="CDD" id="cd12530">
    <property type="entry name" value="RRM3_EAR1_like"/>
    <property type="match status" value="1"/>
</dbReference>
<dbReference type="InterPro" id="IPR000504">
    <property type="entry name" value="RRM_dom"/>
</dbReference>
<sequence>MGNLDPTAEEFWPRNHTHGAHHHPPPQPHSQPWYGYPYLAHLCPTSSPTRSLMLGLVPSATTAVTEAWLMRELGAFGDIRGLRMEAFGHGMVIAMVHFYDLRHAEAAFTAILGHHQQYYGAVLWVQYMVPSSCDDGHNNQGTLLLFNLDSHMDDISITNIFQPFGAVKEVRHAPLIKNQRFVEFFDIRDAAKAFKNMNGNQIHGKPLVIQFGPPSVGGGHYRKFKPPRALGSLQQHKFWSPFGRDVTKGSCYDDKTHSEELVGMGSMNLGDDEEFGNNGGKEAERNSPTKCDDESIVGDMKQLEQQTATSRRHRKGKHANLKKQHHHYETRRYLINQHATHDKDSSSSSFIDSRTTVMIKNIPNKYSQKLLLSMLDNHCNQCNEQIREGGHDHEPLSSYDFLYLPIDFNNKCNVGYGFVNMTSAEATMRLYKAFHGQQWQVFNSRKICEITYARIQGLEALKEHFKKSKLGYDMEHYLPVVFSPPRDGRQLTEPLAIVGHAHQQIHNKHQSDIATIAPPSHVSSTSSSSSSGSQSDGVERQS</sequence>
<dbReference type="Gene3D" id="3.30.70.330">
    <property type="match status" value="2"/>
</dbReference>
<feature type="domain" description="RRM" evidence="4">
    <location>
        <begin position="141"/>
        <end position="214"/>
    </location>
</feature>
<dbReference type="InterPro" id="IPR012677">
    <property type="entry name" value="Nucleotide-bd_a/b_plait_sf"/>
</dbReference>
<dbReference type="InterPro" id="IPR034458">
    <property type="entry name" value="EAR1-like_RRM3"/>
</dbReference>
<feature type="compositionally biased region" description="Low complexity" evidence="3">
    <location>
        <begin position="520"/>
        <end position="535"/>
    </location>
</feature>
<evidence type="ECO:0000313" key="5">
    <source>
        <dbReference type="EMBL" id="MED6119342.1"/>
    </source>
</evidence>
<name>A0ABU6R4L2_9FABA</name>
<proteinExistence type="predicted"/>
<dbReference type="Pfam" id="PF00076">
    <property type="entry name" value="RRM_1"/>
    <property type="match status" value="1"/>
</dbReference>
<evidence type="ECO:0000313" key="6">
    <source>
        <dbReference type="Proteomes" id="UP001341840"/>
    </source>
</evidence>
<evidence type="ECO:0000256" key="3">
    <source>
        <dbReference type="SAM" id="MobiDB-lite"/>
    </source>
</evidence>
<feature type="compositionally biased region" description="Basic and acidic residues" evidence="3">
    <location>
        <begin position="281"/>
        <end position="293"/>
    </location>
</feature>
<accession>A0ABU6R4L2</accession>
<dbReference type="PANTHER" id="PTHR23189">
    <property type="entry name" value="RNA RECOGNITION MOTIF-CONTAINING"/>
    <property type="match status" value="1"/>
</dbReference>
<protein>
    <recommendedName>
        <fullName evidence="4">RRM domain-containing protein</fullName>
    </recommendedName>
</protein>
<dbReference type="PROSITE" id="PS50102">
    <property type="entry name" value="RRM"/>
    <property type="match status" value="1"/>
</dbReference>
<dbReference type="InterPro" id="IPR007201">
    <property type="entry name" value="Mei2-like_Rrm_C"/>
</dbReference>
<organism evidence="5 6">
    <name type="scientific">Stylosanthes scabra</name>
    <dbReference type="NCBI Taxonomy" id="79078"/>
    <lineage>
        <taxon>Eukaryota</taxon>
        <taxon>Viridiplantae</taxon>
        <taxon>Streptophyta</taxon>
        <taxon>Embryophyta</taxon>
        <taxon>Tracheophyta</taxon>
        <taxon>Spermatophyta</taxon>
        <taxon>Magnoliopsida</taxon>
        <taxon>eudicotyledons</taxon>
        <taxon>Gunneridae</taxon>
        <taxon>Pentapetalae</taxon>
        <taxon>rosids</taxon>
        <taxon>fabids</taxon>
        <taxon>Fabales</taxon>
        <taxon>Fabaceae</taxon>
        <taxon>Papilionoideae</taxon>
        <taxon>50 kb inversion clade</taxon>
        <taxon>dalbergioids sensu lato</taxon>
        <taxon>Dalbergieae</taxon>
        <taxon>Pterocarpus clade</taxon>
        <taxon>Stylosanthes</taxon>
    </lineage>
</organism>
<keyword evidence="1 2" id="KW-0694">RNA-binding</keyword>
<feature type="region of interest" description="Disordered" evidence="3">
    <location>
        <begin position="1"/>
        <end position="28"/>
    </location>
</feature>
<dbReference type="SUPFAM" id="SSF54928">
    <property type="entry name" value="RNA-binding domain, RBD"/>
    <property type="match status" value="2"/>
</dbReference>
<feature type="region of interest" description="Disordered" evidence="3">
    <location>
        <begin position="275"/>
        <end position="294"/>
    </location>
</feature>
<reference evidence="5 6" key="1">
    <citation type="journal article" date="2023" name="Plants (Basel)">
        <title>Bridging the Gap: Combining Genomics and Transcriptomics Approaches to Understand Stylosanthes scabra, an Orphan Legume from the Brazilian Caatinga.</title>
        <authorList>
            <person name="Ferreira-Neto J.R.C."/>
            <person name="da Silva M.D."/>
            <person name="Binneck E."/>
            <person name="de Melo N.F."/>
            <person name="da Silva R.H."/>
            <person name="de Melo A.L.T.M."/>
            <person name="Pandolfi V."/>
            <person name="Bustamante F.O."/>
            <person name="Brasileiro-Vidal A.C."/>
            <person name="Benko-Iseppon A.M."/>
        </authorList>
    </citation>
    <scope>NUCLEOTIDE SEQUENCE [LARGE SCALE GENOMIC DNA]</scope>
    <source>
        <tissue evidence="5">Leaves</tissue>
    </source>
</reference>
<feature type="region of interest" description="Disordered" evidence="3">
    <location>
        <begin position="516"/>
        <end position="542"/>
    </location>
</feature>